<dbReference type="Pfam" id="PF17782">
    <property type="entry name" value="WHD_DprA"/>
    <property type="match status" value="1"/>
</dbReference>
<accession>A0A7C0ZG52</accession>
<dbReference type="AlphaFoldDB" id="A0A7C0ZG52"/>
<comment type="similarity">
    <text evidence="1">Belongs to the DprA/Smf family.</text>
</comment>
<evidence type="ECO:0000256" key="1">
    <source>
        <dbReference type="ARBA" id="ARBA00006525"/>
    </source>
</evidence>
<dbReference type="InterPro" id="IPR036388">
    <property type="entry name" value="WH-like_DNA-bd_sf"/>
</dbReference>
<dbReference type="Gene3D" id="1.10.10.10">
    <property type="entry name" value="Winged helix-like DNA-binding domain superfamily/Winged helix DNA-binding domain"/>
    <property type="match status" value="1"/>
</dbReference>
<dbReference type="Pfam" id="PF02481">
    <property type="entry name" value="DNA_processg_A"/>
    <property type="match status" value="1"/>
</dbReference>
<reference evidence="4" key="1">
    <citation type="journal article" date="2020" name="mSystems">
        <title>Genome- and Community-Level Interaction Insights into Carbon Utilization and Element Cycling Functions of Hydrothermarchaeota in Hydrothermal Sediment.</title>
        <authorList>
            <person name="Zhou Z."/>
            <person name="Liu Y."/>
            <person name="Xu W."/>
            <person name="Pan J."/>
            <person name="Luo Z.H."/>
            <person name="Li M."/>
        </authorList>
    </citation>
    <scope>NUCLEOTIDE SEQUENCE [LARGE SCALE GENOMIC DNA]</scope>
    <source>
        <strain evidence="4">HyVt-102</strain>
    </source>
</reference>
<dbReference type="InterPro" id="IPR041614">
    <property type="entry name" value="DprA_WH"/>
</dbReference>
<dbReference type="SUPFAM" id="SSF102405">
    <property type="entry name" value="MCP/YpsA-like"/>
    <property type="match status" value="1"/>
</dbReference>
<dbReference type="PANTHER" id="PTHR43022:SF1">
    <property type="entry name" value="PROTEIN SMF"/>
    <property type="match status" value="1"/>
</dbReference>
<dbReference type="GO" id="GO:0009294">
    <property type="term" value="P:DNA-mediated transformation"/>
    <property type="evidence" value="ECO:0007669"/>
    <property type="project" value="InterPro"/>
</dbReference>
<feature type="domain" description="DprA winged helix" evidence="3">
    <location>
        <begin position="314"/>
        <end position="369"/>
    </location>
</feature>
<evidence type="ECO:0000313" key="4">
    <source>
        <dbReference type="EMBL" id="HDI83902.1"/>
    </source>
</evidence>
<proteinExistence type="inferred from homology"/>
<comment type="caution">
    <text evidence="4">The sequence shown here is derived from an EMBL/GenBank/DDBJ whole genome shotgun (WGS) entry which is preliminary data.</text>
</comment>
<sequence>MNSTGFRRSLTWIPRKWSGRLLALSMSTEKLLLKLSISRISPANIREYLYSIPGEEDINKDSIRDYLSDYVDVEKVLNLEVEPIYNHLKKKGVNIVSILSDDYPENLKTIPKPPPILFIRGEIVPEDSKAVAIIGTRRPTEYGRSVAWNFAKELASNGFTIISGLAMGIDTNAHRGALEAGGRTIGVIGCGIDRVYPSSNKRLAQMIADGNGAVISDFPPGTPPLKYNFPLRNRIISGLAKGIVAVQAASRSGVFSTVNWALDYGRDVFAVPGNITARQSEGTNRLIKDGAIPVTSPEDILNYFGFSSSVKEEKEVELPGDEQRVFDAIGDEGARIEEICDATGFKPQQVNSILLLLELKGFVREIGGGRYIRNKP</sequence>
<evidence type="ECO:0000259" key="3">
    <source>
        <dbReference type="Pfam" id="PF17782"/>
    </source>
</evidence>
<feature type="domain" description="Smf/DprA SLOG" evidence="2">
    <location>
        <begin position="95"/>
        <end position="304"/>
    </location>
</feature>
<name>A0A7C0ZG52_UNCW3</name>
<organism evidence="4">
    <name type="scientific">candidate division WOR-3 bacterium</name>
    <dbReference type="NCBI Taxonomy" id="2052148"/>
    <lineage>
        <taxon>Bacteria</taxon>
        <taxon>Bacteria division WOR-3</taxon>
    </lineage>
</organism>
<dbReference type="Gene3D" id="3.40.50.450">
    <property type="match status" value="1"/>
</dbReference>
<dbReference type="Proteomes" id="UP000885847">
    <property type="component" value="Unassembled WGS sequence"/>
</dbReference>
<dbReference type="PANTHER" id="PTHR43022">
    <property type="entry name" value="PROTEIN SMF"/>
    <property type="match status" value="1"/>
</dbReference>
<evidence type="ECO:0000259" key="2">
    <source>
        <dbReference type="Pfam" id="PF02481"/>
    </source>
</evidence>
<dbReference type="InterPro" id="IPR003488">
    <property type="entry name" value="DprA"/>
</dbReference>
<dbReference type="EMBL" id="DQWE01000414">
    <property type="protein sequence ID" value="HDI83902.1"/>
    <property type="molecule type" value="Genomic_DNA"/>
</dbReference>
<dbReference type="InterPro" id="IPR057666">
    <property type="entry name" value="DrpA_SLOG"/>
</dbReference>
<dbReference type="NCBIfam" id="TIGR00732">
    <property type="entry name" value="dprA"/>
    <property type="match status" value="1"/>
</dbReference>
<gene>
    <name evidence="4" type="primary">dprA</name>
    <name evidence="4" type="ORF">ENF18_08960</name>
</gene>
<protein>
    <submittedName>
        <fullName evidence="4">DNA-protecting protein DprA</fullName>
    </submittedName>
</protein>